<dbReference type="KEGG" id="spu:583124"/>
<dbReference type="OrthoDB" id="410267at2759"/>
<dbReference type="AlphaFoldDB" id="A0A7M7TGP2"/>
<feature type="transmembrane region" description="Helical" evidence="1">
    <location>
        <begin position="107"/>
        <end position="129"/>
    </location>
</feature>
<keyword evidence="3" id="KW-1185">Reference proteome</keyword>
<evidence type="ECO:0000313" key="2">
    <source>
        <dbReference type="EnsemblMetazoa" id="XP_788143"/>
    </source>
</evidence>
<protein>
    <submittedName>
        <fullName evidence="2">Uncharacterized protein</fullName>
    </submittedName>
</protein>
<proteinExistence type="predicted"/>
<dbReference type="Gene3D" id="1.20.1250.20">
    <property type="entry name" value="MFS general substrate transporter like domains"/>
    <property type="match status" value="1"/>
</dbReference>
<dbReference type="OMA" id="CPRIGCI"/>
<dbReference type="PANTHER" id="PTHR11360">
    <property type="entry name" value="MONOCARBOXYLATE TRANSPORTER"/>
    <property type="match status" value="1"/>
</dbReference>
<feature type="transmembrane region" description="Helical" evidence="1">
    <location>
        <begin position="81"/>
        <end position="101"/>
    </location>
</feature>
<name>A0A7M7TGP2_STRPU</name>
<feature type="transmembrane region" description="Helical" evidence="1">
    <location>
        <begin position="16"/>
        <end position="38"/>
    </location>
</feature>
<accession>A0A7M7TGP2</accession>
<dbReference type="EnsemblMetazoa" id="XM_783050">
    <property type="protein sequence ID" value="XP_788143"/>
    <property type="gene ID" value="LOC583124"/>
</dbReference>
<keyword evidence="1" id="KW-0812">Transmembrane</keyword>
<dbReference type="Proteomes" id="UP000007110">
    <property type="component" value="Unassembled WGS sequence"/>
</dbReference>
<dbReference type="InParanoid" id="A0A7M7TGP2"/>
<dbReference type="GeneID" id="583124"/>
<evidence type="ECO:0000313" key="3">
    <source>
        <dbReference type="Proteomes" id="UP000007110"/>
    </source>
</evidence>
<evidence type="ECO:0000256" key="1">
    <source>
        <dbReference type="SAM" id="Phobius"/>
    </source>
</evidence>
<sequence>MAKTFDITVFTTDSRFIAVAISQFFCAISYCCWIVFLIPNAESKGLDAETASLLALANGGSNALGRIGAGIVSWRCSPDPFIFFSFLSLMTAAASLGNVFASNFWQLSIAAGLAGFSGGFKVVFANFLCKEATTDNLFPAGLTWTMSIFGLGEILGECVTGALYDHTSSYAPGFIFLCVADVLSALIIILPFVIRLCRYGQTWSSGTRFTKPFSNDK</sequence>
<reference evidence="2" key="2">
    <citation type="submission" date="2021-01" db="UniProtKB">
        <authorList>
            <consortium name="EnsemblMetazoa"/>
        </authorList>
    </citation>
    <scope>IDENTIFICATION</scope>
</reference>
<dbReference type="SUPFAM" id="SSF103473">
    <property type="entry name" value="MFS general substrate transporter"/>
    <property type="match status" value="1"/>
</dbReference>
<organism evidence="2 3">
    <name type="scientific">Strongylocentrotus purpuratus</name>
    <name type="common">Purple sea urchin</name>
    <dbReference type="NCBI Taxonomy" id="7668"/>
    <lineage>
        <taxon>Eukaryota</taxon>
        <taxon>Metazoa</taxon>
        <taxon>Echinodermata</taxon>
        <taxon>Eleutherozoa</taxon>
        <taxon>Echinozoa</taxon>
        <taxon>Echinoidea</taxon>
        <taxon>Euechinoidea</taxon>
        <taxon>Echinacea</taxon>
        <taxon>Camarodonta</taxon>
        <taxon>Echinidea</taxon>
        <taxon>Strongylocentrotidae</taxon>
        <taxon>Strongylocentrotus</taxon>
    </lineage>
</organism>
<dbReference type="InterPro" id="IPR050327">
    <property type="entry name" value="Proton-linked_MCT"/>
</dbReference>
<keyword evidence="1" id="KW-1133">Transmembrane helix</keyword>
<dbReference type="InterPro" id="IPR036259">
    <property type="entry name" value="MFS_trans_sf"/>
</dbReference>
<feature type="transmembrane region" description="Helical" evidence="1">
    <location>
        <begin position="170"/>
        <end position="194"/>
    </location>
</feature>
<dbReference type="RefSeq" id="XP_788143.5">
    <property type="nucleotide sequence ID" value="XM_783050.5"/>
</dbReference>
<dbReference type="FunFam" id="1.20.1250.20:FF:000517">
    <property type="entry name" value="Uncharacterized protein"/>
    <property type="match status" value="1"/>
</dbReference>
<dbReference type="PANTHER" id="PTHR11360:SF303">
    <property type="entry name" value="MAJOR FACILITATOR SUPERFAMILY (MFS) PROFILE DOMAIN-CONTAINING PROTEIN"/>
    <property type="match status" value="1"/>
</dbReference>
<reference evidence="3" key="1">
    <citation type="submission" date="2015-02" db="EMBL/GenBank/DDBJ databases">
        <title>Genome sequencing for Strongylocentrotus purpuratus.</title>
        <authorList>
            <person name="Murali S."/>
            <person name="Liu Y."/>
            <person name="Vee V."/>
            <person name="English A."/>
            <person name="Wang M."/>
            <person name="Skinner E."/>
            <person name="Han Y."/>
            <person name="Muzny D.M."/>
            <person name="Worley K.C."/>
            <person name="Gibbs R.A."/>
        </authorList>
    </citation>
    <scope>NUCLEOTIDE SEQUENCE</scope>
</reference>
<keyword evidence="1" id="KW-0472">Membrane</keyword>